<keyword evidence="1" id="KW-0820">tRNA-binding</keyword>
<dbReference type="OrthoDB" id="6349953at2759"/>
<dbReference type="InterPro" id="IPR002905">
    <property type="entry name" value="Trm1"/>
</dbReference>
<gene>
    <name evidence="8" type="ORF">NE237_006873</name>
</gene>
<evidence type="ECO:0000313" key="8">
    <source>
        <dbReference type="EMBL" id="KAJ4973699.1"/>
    </source>
</evidence>
<dbReference type="GO" id="GO:0000049">
    <property type="term" value="F:tRNA binding"/>
    <property type="evidence" value="ECO:0007669"/>
    <property type="project" value="UniProtKB-KW"/>
</dbReference>
<dbReference type="Gene3D" id="3.40.50.150">
    <property type="entry name" value="Vaccinia Virus protein VP39"/>
    <property type="match status" value="1"/>
</dbReference>
<keyword evidence="5" id="KW-0819">tRNA processing</keyword>
<keyword evidence="2" id="KW-0489">Methyltransferase</keyword>
<evidence type="ECO:0000256" key="7">
    <source>
        <dbReference type="SAM" id="MobiDB-lite"/>
    </source>
</evidence>
<dbReference type="GO" id="GO:0032259">
    <property type="term" value="P:methylation"/>
    <property type="evidence" value="ECO:0007669"/>
    <property type="project" value="UniProtKB-KW"/>
</dbReference>
<feature type="region of interest" description="Disordered" evidence="7">
    <location>
        <begin position="1"/>
        <end position="68"/>
    </location>
</feature>
<name>A0A9Q0KNG2_9MAGN</name>
<protein>
    <submittedName>
        <fullName evidence="8">Uncharacterized protein</fullName>
    </submittedName>
</protein>
<dbReference type="EMBL" id="JAMYWD010000004">
    <property type="protein sequence ID" value="KAJ4973699.1"/>
    <property type="molecule type" value="Genomic_DNA"/>
</dbReference>
<dbReference type="GO" id="GO:0008033">
    <property type="term" value="P:tRNA processing"/>
    <property type="evidence" value="ECO:0007669"/>
    <property type="project" value="UniProtKB-KW"/>
</dbReference>
<accession>A0A9Q0KNG2</accession>
<organism evidence="8 9">
    <name type="scientific">Protea cynaroides</name>
    <dbReference type="NCBI Taxonomy" id="273540"/>
    <lineage>
        <taxon>Eukaryota</taxon>
        <taxon>Viridiplantae</taxon>
        <taxon>Streptophyta</taxon>
        <taxon>Embryophyta</taxon>
        <taxon>Tracheophyta</taxon>
        <taxon>Spermatophyta</taxon>
        <taxon>Magnoliopsida</taxon>
        <taxon>Proteales</taxon>
        <taxon>Proteaceae</taxon>
        <taxon>Protea</taxon>
    </lineage>
</organism>
<evidence type="ECO:0000256" key="1">
    <source>
        <dbReference type="ARBA" id="ARBA00022555"/>
    </source>
</evidence>
<feature type="compositionally biased region" description="Basic residues" evidence="7">
    <location>
        <begin position="1"/>
        <end position="10"/>
    </location>
</feature>
<dbReference type="AlphaFoldDB" id="A0A9Q0KNG2"/>
<keyword evidence="6" id="KW-0694">RNA-binding</keyword>
<keyword evidence="4" id="KW-0949">S-adenosyl-L-methionine</keyword>
<keyword evidence="9" id="KW-1185">Reference proteome</keyword>
<dbReference type="GO" id="GO:0016423">
    <property type="term" value="F:tRNA (guanine) methyltransferase activity"/>
    <property type="evidence" value="ECO:0007669"/>
    <property type="project" value="InterPro"/>
</dbReference>
<dbReference type="SUPFAM" id="SSF53335">
    <property type="entry name" value="S-adenosyl-L-methionine-dependent methyltransferases"/>
    <property type="match status" value="1"/>
</dbReference>
<feature type="compositionally biased region" description="Basic and acidic residues" evidence="7">
    <location>
        <begin position="57"/>
        <end position="68"/>
    </location>
</feature>
<evidence type="ECO:0000256" key="4">
    <source>
        <dbReference type="ARBA" id="ARBA00022691"/>
    </source>
</evidence>
<proteinExistence type="predicted"/>
<evidence type="ECO:0000313" key="9">
    <source>
        <dbReference type="Proteomes" id="UP001141806"/>
    </source>
</evidence>
<sequence length="120" mass="12958">MLAKRNKAARKASDDASSGPIEEEAKSMHYSGKPNEECVHMDSSQNESSSISAEPFETTKHKGPEEPKPLRVLEALAASGLRALQNARKVEGTDKVVALDIDKGEVEGIDKVVALDIDKE</sequence>
<evidence type="ECO:0000256" key="2">
    <source>
        <dbReference type="ARBA" id="ARBA00022603"/>
    </source>
</evidence>
<comment type="caution">
    <text evidence="8">The sequence shown here is derived from an EMBL/GenBank/DDBJ whole genome shotgun (WGS) entry which is preliminary data.</text>
</comment>
<dbReference type="InterPro" id="IPR029063">
    <property type="entry name" value="SAM-dependent_MTases_sf"/>
</dbReference>
<feature type="compositionally biased region" description="Low complexity" evidence="7">
    <location>
        <begin position="43"/>
        <end position="52"/>
    </location>
</feature>
<evidence type="ECO:0000256" key="3">
    <source>
        <dbReference type="ARBA" id="ARBA00022679"/>
    </source>
</evidence>
<keyword evidence="3" id="KW-0808">Transferase</keyword>
<reference evidence="8" key="1">
    <citation type="journal article" date="2023" name="Plant J.">
        <title>The genome of the king protea, Protea cynaroides.</title>
        <authorList>
            <person name="Chang J."/>
            <person name="Duong T.A."/>
            <person name="Schoeman C."/>
            <person name="Ma X."/>
            <person name="Roodt D."/>
            <person name="Barker N."/>
            <person name="Li Z."/>
            <person name="Van de Peer Y."/>
            <person name="Mizrachi E."/>
        </authorList>
    </citation>
    <scope>NUCLEOTIDE SEQUENCE</scope>
    <source>
        <tissue evidence="8">Young leaves</tissue>
    </source>
</reference>
<evidence type="ECO:0000256" key="6">
    <source>
        <dbReference type="ARBA" id="ARBA00022884"/>
    </source>
</evidence>
<dbReference type="Pfam" id="PF02005">
    <property type="entry name" value="TRM"/>
    <property type="match status" value="1"/>
</dbReference>
<evidence type="ECO:0000256" key="5">
    <source>
        <dbReference type="ARBA" id="ARBA00022694"/>
    </source>
</evidence>
<dbReference type="Proteomes" id="UP001141806">
    <property type="component" value="Unassembled WGS sequence"/>
</dbReference>